<dbReference type="PRINTS" id="PR00625">
    <property type="entry name" value="JDOMAIN"/>
</dbReference>
<feature type="domain" description="J" evidence="2">
    <location>
        <begin position="15"/>
        <end position="72"/>
    </location>
</feature>
<feature type="region of interest" description="Disordered" evidence="1">
    <location>
        <begin position="143"/>
        <end position="182"/>
    </location>
</feature>
<protein>
    <recommendedName>
        <fullName evidence="2">J domain-containing protein</fullName>
    </recommendedName>
</protein>
<dbReference type="CDD" id="cd06257">
    <property type="entry name" value="DnaJ"/>
    <property type="match status" value="1"/>
</dbReference>
<dbReference type="Gene3D" id="1.10.287.110">
    <property type="entry name" value="DnaJ domain"/>
    <property type="match status" value="1"/>
</dbReference>
<keyword evidence="4" id="KW-1185">Reference proteome</keyword>
<dbReference type="SUPFAM" id="SSF46565">
    <property type="entry name" value="Chaperone J-domain"/>
    <property type="match status" value="1"/>
</dbReference>
<evidence type="ECO:0000313" key="3">
    <source>
        <dbReference type="EMBL" id="KAF8568944.1"/>
    </source>
</evidence>
<accession>A0A8T0DPM5</accession>
<reference evidence="3 4" key="1">
    <citation type="submission" date="2019-07" db="EMBL/GenBank/DDBJ databases">
        <title>Annotation for the trematode Paragonimus westermani.</title>
        <authorList>
            <person name="Choi Y.-J."/>
        </authorList>
    </citation>
    <scope>NUCLEOTIDE SEQUENCE [LARGE SCALE GENOMIC DNA]</scope>
    <source>
        <strain evidence="3">180907_Pwestermani</strain>
    </source>
</reference>
<organism evidence="3 4">
    <name type="scientific">Paragonimus westermani</name>
    <dbReference type="NCBI Taxonomy" id="34504"/>
    <lineage>
        <taxon>Eukaryota</taxon>
        <taxon>Metazoa</taxon>
        <taxon>Spiralia</taxon>
        <taxon>Lophotrochozoa</taxon>
        <taxon>Platyhelminthes</taxon>
        <taxon>Trematoda</taxon>
        <taxon>Digenea</taxon>
        <taxon>Plagiorchiida</taxon>
        <taxon>Troglotremata</taxon>
        <taxon>Troglotrematidae</taxon>
        <taxon>Paragonimus</taxon>
    </lineage>
</organism>
<dbReference type="InterPro" id="IPR036869">
    <property type="entry name" value="J_dom_sf"/>
</dbReference>
<evidence type="ECO:0000313" key="4">
    <source>
        <dbReference type="Proteomes" id="UP000699462"/>
    </source>
</evidence>
<dbReference type="InterPro" id="IPR001623">
    <property type="entry name" value="DnaJ_domain"/>
</dbReference>
<proteinExistence type="predicted"/>
<dbReference type="SMART" id="SM00271">
    <property type="entry name" value="DnaJ"/>
    <property type="match status" value="1"/>
</dbReference>
<dbReference type="Pfam" id="PF00226">
    <property type="entry name" value="DnaJ"/>
    <property type="match status" value="1"/>
</dbReference>
<name>A0A8T0DPM5_9TREM</name>
<evidence type="ECO:0000256" key="1">
    <source>
        <dbReference type="SAM" id="MobiDB-lite"/>
    </source>
</evidence>
<dbReference type="PANTHER" id="PTHR44873">
    <property type="entry name" value="DNAJ HOMOLOG SUBFAMILY C MEMBER 30, MITOCHONDRIAL"/>
    <property type="match status" value="1"/>
</dbReference>
<dbReference type="EMBL" id="JTDF01002312">
    <property type="protein sequence ID" value="KAF8568944.1"/>
    <property type="molecule type" value="Genomic_DNA"/>
</dbReference>
<sequence length="198" mass="22615">MTKQNDQTNELMIRELCRILEVQADVTVQDLRKAYYRLAKRFHPDKNPSDALATNHFILVSSAYQTLRSELTPEDIRNTEQVTNVGQKTTVRRASSARKPTNMDTTLCPASKRETSKTPRHKYEGIQIDELLARLLQSNFNTITKRTDPHSTPQANYCPKDESQGLSDHLSKTDSRLPDRTSSETAKDIIFNSGRFVF</sequence>
<comment type="caution">
    <text evidence="3">The sequence shown here is derived from an EMBL/GenBank/DDBJ whole genome shotgun (WGS) entry which is preliminary data.</text>
</comment>
<dbReference type="PANTHER" id="PTHR44873:SF1">
    <property type="entry name" value="DNAJ HOMOLOG SUBFAMILY C MEMBER 30, MITOCHONDRIAL"/>
    <property type="match status" value="1"/>
</dbReference>
<dbReference type="AlphaFoldDB" id="A0A8T0DPM5"/>
<evidence type="ECO:0000259" key="2">
    <source>
        <dbReference type="PROSITE" id="PS50076"/>
    </source>
</evidence>
<feature type="region of interest" description="Disordered" evidence="1">
    <location>
        <begin position="86"/>
        <end position="119"/>
    </location>
</feature>
<feature type="compositionally biased region" description="Basic and acidic residues" evidence="1">
    <location>
        <begin position="159"/>
        <end position="182"/>
    </location>
</feature>
<feature type="compositionally biased region" description="Polar residues" evidence="1">
    <location>
        <begin position="143"/>
        <end position="155"/>
    </location>
</feature>
<gene>
    <name evidence="3" type="ORF">P879_06734</name>
</gene>
<dbReference type="InterPro" id="IPR053025">
    <property type="entry name" value="Mito_ATP_Synthase-Asso"/>
</dbReference>
<dbReference type="Proteomes" id="UP000699462">
    <property type="component" value="Unassembled WGS sequence"/>
</dbReference>
<dbReference type="OrthoDB" id="376357at2759"/>
<dbReference type="PROSITE" id="PS50076">
    <property type="entry name" value="DNAJ_2"/>
    <property type="match status" value="1"/>
</dbReference>
<feature type="compositionally biased region" description="Polar residues" evidence="1">
    <location>
        <begin position="86"/>
        <end position="105"/>
    </location>
</feature>